<evidence type="ECO:0000313" key="4">
    <source>
        <dbReference type="Proteomes" id="UP001254770"/>
    </source>
</evidence>
<evidence type="ECO:0000313" key="3">
    <source>
        <dbReference type="EMBL" id="MDT2544037.1"/>
    </source>
</evidence>
<name>A0AAW8TB43_9ENTE</name>
<dbReference type="InterPro" id="IPR039563">
    <property type="entry name" value="Peptidase_C39_single_dom"/>
</dbReference>
<dbReference type="Gene3D" id="3.90.70.10">
    <property type="entry name" value="Cysteine proteinases"/>
    <property type="match status" value="1"/>
</dbReference>
<sequence length="256" mass="28423">MIGVRKIKRLFNWICLLCILLSGCLFFYQDKQSQADSSDVQKTAPSEILLADNQSTSTSLIDVPLENQNTGSIPLENGCEVTALSMLLNFYDYGTDKNELADLLNYVPVYENEAEDIRGNPHEGFVGNIYEGYDAMGVAVEPIAQVAEEIVGTNQEVVASSDTSFSELVNLIQAGTPVWVVTTVDFEVPTASDFMTWQTTSGEVRVSPLCHAVVVTGVDEDHVYVNDPYGYKNRIVDRQDFEKIYQRMGSQSLYLS</sequence>
<protein>
    <submittedName>
        <fullName evidence="3">C39 family peptidase</fullName>
    </submittedName>
</protein>
<dbReference type="PROSITE" id="PS51257">
    <property type="entry name" value="PROKAR_LIPOPROTEIN"/>
    <property type="match status" value="1"/>
</dbReference>
<gene>
    <name evidence="3" type="ORF">P7D69_06795</name>
    <name evidence="2" type="ORF">P7D78_13995</name>
</gene>
<reference evidence="3" key="1">
    <citation type="submission" date="2023-03" db="EMBL/GenBank/DDBJ databases">
        <authorList>
            <person name="Shen W."/>
            <person name="Cai J."/>
        </authorList>
    </citation>
    <scope>NUCLEOTIDE SEQUENCE</scope>
    <source>
        <strain evidence="2">B646-2</strain>
        <strain evidence="3">Y15</strain>
    </source>
</reference>
<dbReference type="PIRSF" id="PIRSF032442">
    <property type="entry name" value="UCP032442"/>
    <property type="match status" value="1"/>
</dbReference>
<feature type="domain" description="Peptidase C39-like" evidence="1">
    <location>
        <begin position="61"/>
        <end position="229"/>
    </location>
</feature>
<dbReference type="RefSeq" id="WP_010744686.1">
    <property type="nucleotide sequence ID" value="NZ_BAAAXM010000030.1"/>
</dbReference>
<dbReference type="EMBL" id="JARPXL010000005">
    <property type="protein sequence ID" value="MDT2544037.1"/>
    <property type="molecule type" value="Genomic_DNA"/>
</dbReference>
<proteinExistence type="predicted"/>
<dbReference type="PANTHER" id="PTHR37806">
    <property type="entry name" value="LMO0724 PROTEIN"/>
    <property type="match status" value="1"/>
</dbReference>
<dbReference type="Proteomes" id="UP001254770">
    <property type="component" value="Unassembled WGS sequence"/>
</dbReference>
<dbReference type="Proteomes" id="UP001249240">
    <property type="component" value="Unassembled WGS sequence"/>
</dbReference>
<dbReference type="EMBL" id="JARPXM010000015">
    <property type="protein sequence ID" value="MDT2539243.1"/>
    <property type="molecule type" value="Genomic_DNA"/>
</dbReference>
<dbReference type="InterPro" id="IPR016997">
    <property type="entry name" value="UCP032442"/>
</dbReference>
<dbReference type="CDD" id="cd02549">
    <property type="entry name" value="Peptidase_C39A"/>
    <property type="match status" value="1"/>
</dbReference>
<organism evidence="3 4">
    <name type="scientific">Enterococcus raffinosus</name>
    <dbReference type="NCBI Taxonomy" id="71452"/>
    <lineage>
        <taxon>Bacteria</taxon>
        <taxon>Bacillati</taxon>
        <taxon>Bacillota</taxon>
        <taxon>Bacilli</taxon>
        <taxon>Lactobacillales</taxon>
        <taxon>Enterococcaceae</taxon>
        <taxon>Enterococcus</taxon>
    </lineage>
</organism>
<dbReference type="AlphaFoldDB" id="A0AAW8TB43"/>
<evidence type="ECO:0000259" key="1">
    <source>
        <dbReference type="Pfam" id="PF13529"/>
    </source>
</evidence>
<accession>A0AAW8TB43</accession>
<dbReference type="Pfam" id="PF13529">
    <property type="entry name" value="Peptidase_C39_2"/>
    <property type="match status" value="1"/>
</dbReference>
<comment type="caution">
    <text evidence="3">The sequence shown here is derived from an EMBL/GenBank/DDBJ whole genome shotgun (WGS) entry which is preliminary data.</text>
</comment>
<dbReference type="PANTHER" id="PTHR37806:SF1">
    <property type="entry name" value="PEPTIDASE C39-LIKE DOMAIN-CONTAINING PROTEIN"/>
    <property type="match status" value="1"/>
</dbReference>
<dbReference type="InterPro" id="IPR039564">
    <property type="entry name" value="Peptidase_C39-like"/>
</dbReference>
<evidence type="ECO:0000313" key="2">
    <source>
        <dbReference type="EMBL" id="MDT2539243.1"/>
    </source>
</evidence>